<gene>
    <name evidence="1" type="ORF">DXZ20_21175</name>
</gene>
<organism evidence="1 2">
    <name type="scientific">Adonisia turfae CCMR0081</name>
    <dbReference type="NCBI Taxonomy" id="2292702"/>
    <lineage>
        <taxon>Bacteria</taxon>
        <taxon>Bacillati</taxon>
        <taxon>Cyanobacteriota</taxon>
        <taxon>Adonisia</taxon>
        <taxon>Adonisia turfae</taxon>
    </lineage>
</organism>
<sequence length="91" mass="10419">MALIVVETTYDPPIDQALWDELVERSAPCMTERNVIWKRTYLSRDRKRSICELDAADADTVRAAYQRGNVPYDTIWSADLVDELPASIEKS</sequence>
<accession>A0A6M0RQX4</accession>
<dbReference type="InterPro" id="IPR025336">
    <property type="entry name" value="SCO4226-like"/>
</dbReference>
<keyword evidence="2" id="KW-1185">Reference proteome</keyword>
<dbReference type="AlphaFoldDB" id="A0A6M0RQX4"/>
<evidence type="ECO:0000313" key="1">
    <source>
        <dbReference type="EMBL" id="NEZ58111.1"/>
    </source>
</evidence>
<dbReference type="Pfam" id="PF14026">
    <property type="entry name" value="SCO4226-like"/>
    <property type="match status" value="1"/>
</dbReference>
<evidence type="ECO:0000313" key="2">
    <source>
        <dbReference type="Proteomes" id="UP000481033"/>
    </source>
</evidence>
<name>A0A6M0RQX4_9CYAN</name>
<dbReference type="EMBL" id="QXHD01000004">
    <property type="protein sequence ID" value="NEZ58111.1"/>
    <property type="molecule type" value="Genomic_DNA"/>
</dbReference>
<dbReference type="Proteomes" id="UP000481033">
    <property type="component" value="Unassembled WGS sequence"/>
</dbReference>
<reference evidence="1 2" key="1">
    <citation type="journal article" date="2020" name="Microb. Ecol.">
        <title>Ecogenomics of the Marine Benthic Filamentous Cyanobacterium Adonisia.</title>
        <authorList>
            <person name="Walter J.M."/>
            <person name="Coutinho F.H."/>
            <person name="Leomil L."/>
            <person name="Hargreaves P.I."/>
            <person name="Campeao M.E."/>
            <person name="Vieira V.V."/>
            <person name="Silva B.S."/>
            <person name="Fistarol G.O."/>
            <person name="Salomon P.S."/>
            <person name="Sawabe T."/>
            <person name="Mino S."/>
            <person name="Hosokawa M."/>
            <person name="Miyashita H."/>
            <person name="Maruyama F."/>
            <person name="van Verk M.C."/>
            <person name="Dutilh B.E."/>
            <person name="Thompson C.C."/>
            <person name="Thompson F.L."/>
        </authorList>
    </citation>
    <scope>NUCLEOTIDE SEQUENCE [LARGE SCALE GENOMIC DNA]</scope>
    <source>
        <strain evidence="1 2">CCMR0081</strain>
    </source>
</reference>
<proteinExistence type="predicted"/>
<comment type="caution">
    <text evidence="1">The sequence shown here is derived from an EMBL/GenBank/DDBJ whole genome shotgun (WGS) entry which is preliminary data.</text>
</comment>
<protein>
    <submittedName>
        <fullName evidence="1">DUF4242 domain-containing protein</fullName>
    </submittedName>
</protein>
<dbReference type="RefSeq" id="WP_163671495.1">
    <property type="nucleotide sequence ID" value="NZ_QXHD01000004.1"/>
</dbReference>